<feature type="domain" description="Large ribosomal subunit protein uL11 N-terminal" evidence="11">
    <location>
        <begin position="9"/>
        <end position="66"/>
    </location>
</feature>
<protein>
    <recommendedName>
        <fullName evidence="7">Large ribosomal subunit protein uL11</fullName>
    </recommendedName>
</protein>
<dbReference type="Pfam" id="PF00298">
    <property type="entry name" value="Ribosomal_L11"/>
    <property type="match status" value="1"/>
</dbReference>
<evidence type="ECO:0000256" key="9">
    <source>
        <dbReference type="RuleBase" id="RU003979"/>
    </source>
</evidence>
<dbReference type="Pfam" id="PF03946">
    <property type="entry name" value="Ribosomal_L11_N"/>
    <property type="match status" value="1"/>
</dbReference>
<keyword evidence="2 7" id="KW-0488">Methylation</keyword>
<accession>A0A2H0QWZ0</accession>
<dbReference type="InterPro" id="IPR020784">
    <property type="entry name" value="Ribosomal_uL11_N"/>
</dbReference>
<evidence type="ECO:0000256" key="1">
    <source>
        <dbReference type="ARBA" id="ARBA00010537"/>
    </source>
</evidence>
<dbReference type="InterPro" id="IPR006519">
    <property type="entry name" value="Ribosomal_uL11_bac-typ"/>
</dbReference>
<reference evidence="12 13" key="1">
    <citation type="submission" date="2017-09" db="EMBL/GenBank/DDBJ databases">
        <title>Depth-based differentiation of microbial function through sediment-hosted aquifers and enrichment of novel symbionts in the deep terrestrial subsurface.</title>
        <authorList>
            <person name="Probst A.J."/>
            <person name="Ladd B."/>
            <person name="Jarett J.K."/>
            <person name="Geller-Mcgrath D.E."/>
            <person name="Sieber C.M."/>
            <person name="Emerson J.B."/>
            <person name="Anantharaman K."/>
            <person name="Thomas B.C."/>
            <person name="Malmstrom R."/>
            <person name="Stieglmeier M."/>
            <person name="Klingl A."/>
            <person name="Woyke T."/>
            <person name="Ryan C.M."/>
            <person name="Banfield J.F."/>
        </authorList>
    </citation>
    <scope>NUCLEOTIDE SEQUENCE [LARGE SCALE GENOMIC DNA]</scope>
    <source>
        <strain evidence="12">CG10_big_fil_rev_8_21_14_0_10_42_12</strain>
    </source>
</reference>
<name>A0A2H0QWZ0_9BACT</name>
<dbReference type="GO" id="GO:0003735">
    <property type="term" value="F:structural constituent of ribosome"/>
    <property type="evidence" value="ECO:0007669"/>
    <property type="project" value="InterPro"/>
</dbReference>
<comment type="caution">
    <text evidence="12">The sequence shown here is derived from an EMBL/GenBank/DDBJ whole genome shotgun (WGS) entry which is preliminary data.</text>
</comment>
<organism evidence="12 13">
    <name type="scientific">Candidatus Zambryskibacteria bacterium CG10_big_fil_rev_8_21_14_0_10_42_12</name>
    <dbReference type="NCBI Taxonomy" id="1975115"/>
    <lineage>
        <taxon>Bacteria</taxon>
        <taxon>Candidatus Zambryskiibacteriota</taxon>
    </lineage>
</organism>
<keyword evidence="5 7" id="KW-0689">Ribosomal protein</keyword>
<evidence type="ECO:0000256" key="8">
    <source>
        <dbReference type="RuleBase" id="RU003978"/>
    </source>
</evidence>
<dbReference type="Gene3D" id="1.10.10.250">
    <property type="entry name" value="Ribosomal protein L11, C-terminal domain"/>
    <property type="match status" value="1"/>
</dbReference>
<keyword evidence="6 7" id="KW-0687">Ribonucleoprotein</keyword>
<keyword evidence="4 7" id="KW-0694">RNA-binding</keyword>
<dbReference type="AlphaFoldDB" id="A0A2H0QWZ0"/>
<comment type="PTM">
    <text evidence="7 9">One or more lysine residues are methylated.</text>
</comment>
<proteinExistence type="inferred from homology"/>
<dbReference type="HAMAP" id="MF_00736">
    <property type="entry name" value="Ribosomal_uL11"/>
    <property type="match status" value="1"/>
</dbReference>
<dbReference type="EMBL" id="PCXL01000008">
    <property type="protein sequence ID" value="PIR38779.1"/>
    <property type="molecule type" value="Genomic_DNA"/>
</dbReference>
<dbReference type="PANTHER" id="PTHR11661">
    <property type="entry name" value="60S RIBOSOMAL PROTEIN L12"/>
    <property type="match status" value="1"/>
</dbReference>
<comment type="subunit">
    <text evidence="7">Part of the ribosomal stalk of the 50S ribosomal subunit. Interacts with L10 and the large rRNA to form the base of the stalk. L10 forms an elongated spine to which L12 dimers bind in a sequential fashion forming a multimeric L10(L12)X complex.</text>
</comment>
<evidence type="ECO:0000256" key="7">
    <source>
        <dbReference type="HAMAP-Rule" id="MF_00736"/>
    </source>
</evidence>
<evidence type="ECO:0000259" key="11">
    <source>
        <dbReference type="Pfam" id="PF03946"/>
    </source>
</evidence>
<dbReference type="CDD" id="cd00349">
    <property type="entry name" value="Ribosomal_L11"/>
    <property type="match status" value="1"/>
</dbReference>
<evidence type="ECO:0000256" key="2">
    <source>
        <dbReference type="ARBA" id="ARBA00022481"/>
    </source>
</evidence>
<dbReference type="SMART" id="SM00649">
    <property type="entry name" value="RL11"/>
    <property type="match status" value="1"/>
</dbReference>
<sequence length="140" mass="14805">MAKKVIKVVKIQAMGGAATPAPPLGPALGGAGINIGEFVKQFNDRTAERRGEVVPAVINVYEDRTFDFILKTAPTSQMILKAIGQKSGSGKNTVKKVGTINKAQIKEIAEYKMADLNAGSIEAAMKIVEGTCRSMGVDVK</sequence>
<dbReference type="SUPFAM" id="SSF46906">
    <property type="entry name" value="Ribosomal protein L11, C-terminal domain"/>
    <property type="match status" value="1"/>
</dbReference>
<evidence type="ECO:0000256" key="6">
    <source>
        <dbReference type="ARBA" id="ARBA00023274"/>
    </source>
</evidence>
<comment type="similarity">
    <text evidence="1 7 8">Belongs to the universal ribosomal protein uL11 family.</text>
</comment>
<feature type="domain" description="Large ribosomal subunit protein uL11 C-terminal" evidence="10">
    <location>
        <begin position="71"/>
        <end position="139"/>
    </location>
</feature>
<keyword evidence="3 7" id="KW-0699">rRNA-binding</keyword>
<evidence type="ECO:0000256" key="3">
    <source>
        <dbReference type="ARBA" id="ARBA00022730"/>
    </source>
</evidence>
<dbReference type="InterPro" id="IPR000911">
    <property type="entry name" value="Ribosomal_uL11"/>
</dbReference>
<dbReference type="NCBIfam" id="TIGR01632">
    <property type="entry name" value="L11_bact"/>
    <property type="match status" value="1"/>
</dbReference>
<dbReference type="InterPro" id="IPR036796">
    <property type="entry name" value="Ribosomal_uL11_N_sf"/>
</dbReference>
<dbReference type="Proteomes" id="UP000231333">
    <property type="component" value="Unassembled WGS sequence"/>
</dbReference>
<dbReference type="GO" id="GO:0006412">
    <property type="term" value="P:translation"/>
    <property type="evidence" value="ECO:0007669"/>
    <property type="project" value="UniProtKB-UniRule"/>
</dbReference>
<dbReference type="GO" id="GO:0022625">
    <property type="term" value="C:cytosolic large ribosomal subunit"/>
    <property type="evidence" value="ECO:0007669"/>
    <property type="project" value="TreeGrafter"/>
</dbReference>
<gene>
    <name evidence="7 12" type="primary">rplK</name>
    <name evidence="12" type="ORF">COV34_00470</name>
</gene>
<dbReference type="InterPro" id="IPR036769">
    <property type="entry name" value="Ribosomal_uL11_C_sf"/>
</dbReference>
<dbReference type="SUPFAM" id="SSF54747">
    <property type="entry name" value="Ribosomal L11/L12e N-terminal domain"/>
    <property type="match status" value="1"/>
</dbReference>
<evidence type="ECO:0000256" key="5">
    <source>
        <dbReference type="ARBA" id="ARBA00022980"/>
    </source>
</evidence>
<dbReference type="Gene3D" id="3.30.1550.10">
    <property type="entry name" value="Ribosomal protein L11/L12, N-terminal domain"/>
    <property type="match status" value="1"/>
</dbReference>
<dbReference type="PANTHER" id="PTHR11661:SF1">
    <property type="entry name" value="LARGE RIBOSOMAL SUBUNIT PROTEIN UL11M"/>
    <property type="match status" value="1"/>
</dbReference>
<dbReference type="GO" id="GO:0070180">
    <property type="term" value="F:large ribosomal subunit rRNA binding"/>
    <property type="evidence" value="ECO:0007669"/>
    <property type="project" value="UniProtKB-UniRule"/>
</dbReference>
<evidence type="ECO:0000313" key="13">
    <source>
        <dbReference type="Proteomes" id="UP000231333"/>
    </source>
</evidence>
<evidence type="ECO:0000256" key="4">
    <source>
        <dbReference type="ARBA" id="ARBA00022884"/>
    </source>
</evidence>
<dbReference type="FunFam" id="3.30.1550.10:FF:000006">
    <property type="entry name" value="50S ribosomal protein L11"/>
    <property type="match status" value="1"/>
</dbReference>
<dbReference type="InterPro" id="IPR020783">
    <property type="entry name" value="Ribosomal_uL11_C"/>
</dbReference>
<comment type="function">
    <text evidence="7 9">Forms part of the ribosomal stalk which helps the ribosome interact with GTP-bound translation factors.</text>
</comment>
<evidence type="ECO:0000313" key="12">
    <source>
        <dbReference type="EMBL" id="PIR38779.1"/>
    </source>
</evidence>
<evidence type="ECO:0000259" key="10">
    <source>
        <dbReference type="Pfam" id="PF00298"/>
    </source>
</evidence>